<accession>A0A1H7NEQ7</accession>
<protein>
    <submittedName>
        <fullName evidence="2">Uncharacterized protein</fullName>
    </submittedName>
</protein>
<evidence type="ECO:0000313" key="2">
    <source>
        <dbReference type="EMBL" id="SEL21801.1"/>
    </source>
</evidence>
<dbReference type="eggNOG" id="ENOG502ZCYR">
    <property type="taxonomic scope" value="Bacteria"/>
</dbReference>
<dbReference type="AlphaFoldDB" id="A0A1H7NEQ7"/>
<organism evidence="2 3">
    <name type="scientific">Streptacidiphilus jiangxiensis</name>
    <dbReference type="NCBI Taxonomy" id="235985"/>
    <lineage>
        <taxon>Bacteria</taxon>
        <taxon>Bacillati</taxon>
        <taxon>Actinomycetota</taxon>
        <taxon>Actinomycetes</taxon>
        <taxon>Kitasatosporales</taxon>
        <taxon>Streptomycetaceae</taxon>
        <taxon>Streptacidiphilus</taxon>
    </lineage>
</organism>
<dbReference type="Proteomes" id="UP000183015">
    <property type="component" value="Unassembled WGS sequence"/>
</dbReference>
<gene>
    <name evidence="2" type="ORF">SAMN05414137_106341</name>
</gene>
<feature type="transmembrane region" description="Helical" evidence="1">
    <location>
        <begin position="236"/>
        <end position="256"/>
    </location>
</feature>
<dbReference type="EMBL" id="FOAZ01000006">
    <property type="protein sequence ID" value="SEL21801.1"/>
    <property type="molecule type" value="Genomic_DNA"/>
</dbReference>
<feature type="transmembrane region" description="Helical" evidence="1">
    <location>
        <begin position="196"/>
        <end position="216"/>
    </location>
</feature>
<dbReference type="STRING" id="235985.SAMN05414137_106341"/>
<reference evidence="3" key="1">
    <citation type="submission" date="2016-10" db="EMBL/GenBank/DDBJ databases">
        <authorList>
            <person name="Varghese N."/>
        </authorList>
    </citation>
    <scope>NUCLEOTIDE SEQUENCE [LARGE SCALE GENOMIC DNA]</scope>
    <source>
        <strain evidence="3">DSM 45096 / BCRC 16803 / CGMCC 4.1857 / CIP 109030 / JCM 12277 / KCTC 19219 / NBRC 100920 / 33214</strain>
    </source>
</reference>
<keyword evidence="3" id="KW-1185">Reference proteome</keyword>
<name>A0A1H7NEQ7_STRJI</name>
<keyword evidence="1" id="KW-0812">Transmembrane</keyword>
<proteinExistence type="predicted"/>
<dbReference type="OrthoDB" id="4351206at2"/>
<evidence type="ECO:0000256" key="1">
    <source>
        <dbReference type="SAM" id="Phobius"/>
    </source>
</evidence>
<dbReference type="RefSeq" id="WP_042451218.1">
    <property type="nucleotide sequence ID" value="NZ_BBPN01000021.1"/>
</dbReference>
<sequence>MADPSGPEADRLSEQIANLETANWAAEAALASEINITAENSAVIDLSGRLRRVNVTALHAATVRLAVTDDNTERVQLTGSLPRGAALEPGCTDVWTIRLGTQRSPFFIPAKYHLQLTVIYGFEPQKVAFHSTSEEISEPEDPPRRRIFSNTTALTVPVKSALWNVMLGGIIGGTVGSAGRSLQNARTVDHLIEGQLGVAAASLILSTILSWAAIIFSARKSEAQSFVTVEDFWGGLLIGFLIGYSGTAAFTSITGVKT</sequence>
<evidence type="ECO:0000313" key="3">
    <source>
        <dbReference type="Proteomes" id="UP000183015"/>
    </source>
</evidence>
<keyword evidence="1" id="KW-0472">Membrane</keyword>
<keyword evidence="1" id="KW-1133">Transmembrane helix</keyword>